<accession>A0ABQ3BUA9</accession>
<dbReference type="EMBL" id="BMXY01000001">
    <property type="protein sequence ID" value="GGZ54303.1"/>
    <property type="molecule type" value="Genomic_DNA"/>
</dbReference>
<evidence type="ECO:0000313" key="2">
    <source>
        <dbReference type="Proteomes" id="UP000643403"/>
    </source>
</evidence>
<dbReference type="InterPro" id="IPR007423">
    <property type="entry name" value="Sel_put"/>
</dbReference>
<sequence length="64" mass="7758">MRIEWRDIARRLAATARLAIGIPDYERYREHMAHRHPDVEPMGREAFFRERLQARYGRGRSRCC</sequence>
<dbReference type="Pfam" id="PF04328">
    <property type="entry name" value="Sel_put"/>
    <property type="match status" value="1"/>
</dbReference>
<gene>
    <name evidence="1" type="primary">ybdD</name>
    <name evidence="1" type="ORF">GCM10008101_04390</name>
</gene>
<dbReference type="PANTHER" id="PTHR38453:SF1">
    <property type="entry name" value="CYTOPLASMIC PROTEIN"/>
    <property type="match status" value="1"/>
</dbReference>
<name>A0ABQ3BUA9_9GAMM</name>
<proteinExistence type="predicted"/>
<evidence type="ECO:0008006" key="3">
    <source>
        <dbReference type="Google" id="ProtNLM"/>
    </source>
</evidence>
<keyword evidence="2" id="KW-1185">Reference proteome</keyword>
<protein>
    <recommendedName>
        <fullName evidence="3">YbdD/YjiX family protein</fullName>
    </recommendedName>
</protein>
<reference evidence="2" key="1">
    <citation type="journal article" date="2019" name="Int. J. Syst. Evol. Microbiol.">
        <title>The Global Catalogue of Microorganisms (GCM) 10K type strain sequencing project: providing services to taxonomists for standard genome sequencing and annotation.</title>
        <authorList>
            <consortium name="The Broad Institute Genomics Platform"/>
            <consortium name="The Broad Institute Genome Sequencing Center for Infectious Disease"/>
            <person name="Wu L."/>
            <person name="Ma J."/>
        </authorList>
    </citation>
    <scope>NUCLEOTIDE SEQUENCE [LARGE SCALE GENOMIC DNA]</scope>
    <source>
        <strain evidence="2">KCTC 22558</strain>
    </source>
</reference>
<dbReference type="Proteomes" id="UP000643403">
    <property type="component" value="Unassembled WGS sequence"/>
</dbReference>
<dbReference type="RefSeq" id="WP_189446691.1">
    <property type="nucleotide sequence ID" value="NZ_BMXY01000001.1"/>
</dbReference>
<comment type="caution">
    <text evidence="1">The sequence shown here is derived from an EMBL/GenBank/DDBJ whole genome shotgun (WGS) entry which is preliminary data.</text>
</comment>
<dbReference type="PANTHER" id="PTHR38453">
    <property type="entry name" value="CYTOPLASMIC PROTEIN-RELATED"/>
    <property type="match status" value="1"/>
</dbReference>
<organism evidence="1 2">
    <name type="scientific">Cognatilysobacter xinjiangensis</name>
    <dbReference type="NCBI Taxonomy" id="546892"/>
    <lineage>
        <taxon>Bacteria</taxon>
        <taxon>Pseudomonadati</taxon>
        <taxon>Pseudomonadota</taxon>
        <taxon>Gammaproteobacteria</taxon>
        <taxon>Lysobacterales</taxon>
        <taxon>Lysobacteraceae</taxon>
        <taxon>Cognatilysobacter</taxon>
    </lineage>
</organism>
<evidence type="ECO:0000313" key="1">
    <source>
        <dbReference type="EMBL" id="GGZ54303.1"/>
    </source>
</evidence>